<accession>A0A1G2KJ98</accession>
<gene>
    <name evidence="1" type="ORF">A3C07_04595</name>
</gene>
<sequence length="237" mass="26963">MELLAILGRGIQRKTQNGEWFLTEDLEVCDEKGAHLPVRVPVDDEDPNCLVGGGRMNLDAGYWLIMEHNPDVVVCAYGARSEYLVSVDGPSESEVMSGFLDTDMLVAHDSGWKPIRRRYMGPDITTWPREKTVPGPSNTNHELQNIFELAVERKLTKVGIVTVAVHYARSLLMAQRQLMKPEFAHLELQFFVSEDVILRANGRFDQLRVLFMHGSKAFMRTMFREARGINYFLAGNY</sequence>
<organism evidence="1 2">
    <name type="scientific">Candidatus Sungbacteria bacterium RIFCSPHIGHO2_02_FULL_47_11</name>
    <dbReference type="NCBI Taxonomy" id="1802270"/>
    <lineage>
        <taxon>Bacteria</taxon>
        <taxon>Candidatus Sungiibacteriota</taxon>
    </lineage>
</organism>
<evidence type="ECO:0000313" key="2">
    <source>
        <dbReference type="Proteomes" id="UP000179023"/>
    </source>
</evidence>
<reference evidence="1 2" key="1">
    <citation type="journal article" date="2016" name="Nat. Commun.">
        <title>Thousands of microbial genomes shed light on interconnected biogeochemical processes in an aquifer system.</title>
        <authorList>
            <person name="Anantharaman K."/>
            <person name="Brown C.T."/>
            <person name="Hug L.A."/>
            <person name="Sharon I."/>
            <person name="Castelle C.J."/>
            <person name="Probst A.J."/>
            <person name="Thomas B.C."/>
            <person name="Singh A."/>
            <person name="Wilkins M.J."/>
            <person name="Karaoz U."/>
            <person name="Brodie E.L."/>
            <person name="Williams K.H."/>
            <person name="Hubbard S.S."/>
            <person name="Banfield J.F."/>
        </authorList>
    </citation>
    <scope>NUCLEOTIDE SEQUENCE [LARGE SCALE GENOMIC DNA]</scope>
</reference>
<dbReference type="Proteomes" id="UP000179023">
    <property type="component" value="Unassembled WGS sequence"/>
</dbReference>
<dbReference type="AlphaFoldDB" id="A0A1G2KJ98"/>
<protein>
    <recommendedName>
        <fullName evidence="3">DUF218 domain-containing protein</fullName>
    </recommendedName>
</protein>
<evidence type="ECO:0000313" key="1">
    <source>
        <dbReference type="EMBL" id="OGZ99509.1"/>
    </source>
</evidence>
<evidence type="ECO:0008006" key="3">
    <source>
        <dbReference type="Google" id="ProtNLM"/>
    </source>
</evidence>
<proteinExistence type="predicted"/>
<name>A0A1G2KJ98_9BACT</name>
<dbReference type="EMBL" id="MHQI01000039">
    <property type="protein sequence ID" value="OGZ99509.1"/>
    <property type="molecule type" value="Genomic_DNA"/>
</dbReference>
<comment type="caution">
    <text evidence="1">The sequence shown here is derived from an EMBL/GenBank/DDBJ whole genome shotgun (WGS) entry which is preliminary data.</text>
</comment>